<dbReference type="PROSITE" id="PS51197">
    <property type="entry name" value="HTH_RRF2_2"/>
    <property type="match status" value="1"/>
</dbReference>
<dbReference type="InterPro" id="IPR000944">
    <property type="entry name" value="Tscrpt_reg_Rrf2"/>
</dbReference>
<accession>A0ABM7WQ01</accession>
<dbReference type="NCBIfam" id="TIGR00738">
    <property type="entry name" value="rrf2_super"/>
    <property type="match status" value="1"/>
</dbReference>
<dbReference type="InterPro" id="IPR036390">
    <property type="entry name" value="WH_DNA-bd_sf"/>
</dbReference>
<gene>
    <name evidence="2" type="ORF">AMOR_05330</name>
</gene>
<dbReference type="InterPro" id="IPR036388">
    <property type="entry name" value="WH-like_DNA-bd_sf"/>
</dbReference>
<dbReference type="PANTHER" id="PTHR33221:SF13">
    <property type="entry name" value="TRANSCRIPTIONAL REGULATOR-RELATED"/>
    <property type="match status" value="1"/>
</dbReference>
<dbReference type="Gene3D" id="1.10.10.10">
    <property type="entry name" value="Winged helix-like DNA-binding domain superfamily/Winged helix DNA-binding domain"/>
    <property type="match status" value="1"/>
</dbReference>
<organism evidence="2 3">
    <name type="scientific">Anaeromyxobacter oryzae</name>
    <dbReference type="NCBI Taxonomy" id="2918170"/>
    <lineage>
        <taxon>Bacteria</taxon>
        <taxon>Pseudomonadati</taxon>
        <taxon>Myxococcota</taxon>
        <taxon>Myxococcia</taxon>
        <taxon>Myxococcales</taxon>
        <taxon>Cystobacterineae</taxon>
        <taxon>Anaeromyxobacteraceae</taxon>
        <taxon>Anaeromyxobacter</taxon>
    </lineage>
</organism>
<dbReference type="Pfam" id="PF02082">
    <property type="entry name" value="Rrf2"/>
    <property type="match status" value="1"/>
</dbReference>
<dbReference type="InterPro" id="IPR030489">
    <property type="entry name" value="TR_Rrf2-type_CS"/>
</dbReference>
<name>A0ABM7WQ01_9BACT</name>
<evidence type="ECO:0000313" key="3">
    <source>
        <dbReference type="Proteomes" id="UP001162891"/>
    </source>
</evidence>
<proteinExistence type="predicted"/>
<keyword evidence="3" id="KW-1185">Reference proteome</keyword>
<dbReference type="SUPFAM" id="SSF46785">
    <property type="entry name" value="Winged helix' DNA-binding domain"/>
    <property type="match status" value="1"/>
</dbReference>
<dbReference type="PROSITE" id="PS01332">
    <property type="entry name" value="HTH_RRF2_1"/>
    <property type="match status" value="1"/>
</dbReference>
<dbReference type="EMBL" id="AP025591">
    <property type="protein sequence ID" value="BDG01537.1"/>
    <property type="molecule type" value="Genomic_DNA"/>
</dbReference>
<dbReference type="RefSeq" id="WP_248358161.1">
    <property type="nucleotide sequence ID" value="NZ_AP025591.1"/>
</dbReference>
<protein>
    <submittedName>
        <fullName evidence="2">Transcriptional regulator</fullName>
    </submittedName>
</protein>
<evidence type="ECO:0000256" key="1">
    <source>
        <dbReference type="SAM" id="MobiDB-lite"/>
    </source>
</evidence>
<feature type="region of interest" description="Disordered" evidence="1">
    <location>
        <begin position="165"/>
        <end position="186"/>
    </location>
</feature>
<reference evidence="3" key="1">
    <citation type="journal article" date="2022" name="Int. J. Syst. Evol. Microbiol.">
        <title>Anaeromyxobacter oryzae sp. nov., Anaeromyxobacter diazotrophicus sp. nov. and Anaeromyxobacter paludicola sp. nov., isolated from paddy soils.</title>
        <authorList>
            <person name="Itoh H."/>
            <person name="Xu Z."/>
            <person name="Mise K."/>
            <person name="Masuda Y."/>
            <person name="Ushijima N."/>
            <person name="Hayakawa C."/>
            <person name="Shiratori Y."/>
            <person name="Senoo K."/>
        </authorList>
    </citation>
    <scope>NUCLEOTIDE SEQUENCE [LARGE SCALE GENOMIC DNA]</scope>
    <source>
        <strain evidence="3">Red232</strain>
    </source>
</reference>
<evidence type="ECO:0000313" key="2">
    <source>
        <dbReference type="EMBL" id="BDG01537.1"/>
    </source>
</evidence>
<dbReference type="Proteomes" id="UP001162891">
    <property type="component" value="Chromosome"/>
</dbReference>
<feature type="compositionally biased region" description="Basic residues" evidence="1">
    <location>
        <begin position="171"/>
        <end position="186"/>
    </location>
</feature>
<sequence length="186" mass="21034">MKSSLYGAGAEYALHSLLVLSARAEPVSVKDLATFQALPERFLAKILTRLEKAGLVRASEGVRGGFVLARRPERIAVHDVLTAVDPDRTLFECAEIRRHCALFGEAPPAWSVTGMCRIHLFMQEAERALQQFLASKTLADLGREFERKAPEQYLRDAERWFQLRRSERTPGKRRTAGARSTKRRRA</sequence>
<dbReference type="PANTHER" id="PTHR33221">
    <property type="entry name" value="WINGED HELIX-TURN-HELIX TRANSCRIPTIONAL REGULATOR, RRF2 FAMILY"/>
    <property type="match status" value="1"/>
</dbReference>